<proteinExistence type="predicted"/>
<keyword evidence="8" id="KW-1185">Reference proteome</keyword>
<dbReference type="SUPFAM" id="SSF47095">
    <property type="entry name" value="HMG-box"/>
    <property type="match status" value="2"/>
</dbReference>
<feature type="domain" description="HMG box" evidence="6">
    <location>
        <begin position="64"/>
        <end position="132"/>
    </location>
</feature>
<dbReference type="PANTHER" id="PTHR48112">
    <property type="entry name" value="HIGH MOBILITY GROUP PROTEIN DSP1"/>
    <property type="match status" value="1"/>
</dbReference>
<gene>
    <name evidence="7" type="ORF">QTG54_011302</name>
</gene>
<reference evidence="7" key="1">
    <citation type="submission" date="2023-06" db="EMBL/GenBank/DDBJ databases">
        <title>Survivors Of The Sea: Transcriptome response of Skeletonema marinoi to long-term dormancy.</title>
        <authorList>
            <person name="Pinder M.I.M."/>
            <person name="Kourtchenko O."/>
            <person name="Robertson E.K."/>
            <person name="Larsson T."/>
            <person name="Maumus F."/>
            <person name="Osuna-Cruz C.M."/>
            <person name="Vancaester E."/>
            <person name="Stenow R."/>
            <person name="Vandepoele K."/>
            <person name="Ploug H."/>
            <person name="Bruchert V."/>
            <person name="Godhe A."/>
            <person name="Topel M."/>
        </authorList>
    </citation>
    <scope>NUCLEOTIDE SEQUENCE</scope>
    <source>
        <strain evidence="7">R05AC</strain>
    </source>
</reference>
<evidence type="ECO:0000256" key="5">
    <source>
        <dbReference type="SAM" id="MobiDB-lite"/>
    </source>
</evidence>
<comment type="caution">
    <text evidence="7">The sequence shown here is derived from an EMBL/GenBank/DDBJ whole genome shotgun (WGS) entry which is preliminary data.</text>
</comment>
<feature type="compositionally biased region" description="Basic residues" evidence="5">
    <location>
        <begin position="146"/>
        <end position="155"/>
    </location>
</feature>
<feature type="compositionally biased region" description="Basic residues" evidence="5">
    <location>
        <begin position="49"/>
        <end position="58"/>
    </location>
</feature>
<comment type="subcellular location">
    <subcellularLocation>
        <location evidence="1">Nucleus</location>
    </subcellularLocation>
</comment>
<protein>
    <submittedName>
        <fullName evidence="7">High mobility group protein</fullName>
    </submittedName>
</protein>
<dbReference type="GO" id="GO:0005634">
    <property type="term" value="C:nucleus"/>
    <property type="evidence" value="ECO:0007669"/>
    <property type="project" value="UniProtKB-SubCell"/>
</dbReference>
<dbReference type="EMBL" id="JATAAI010000022">
    <property type="protein sequence ID" value="KAK1738008.1"/>
    <property type="molecule type" value="Genomic_DNA"/>
</dbReference>
<evidence type="ECO:0000256" key="4">
    <source>
        <dbReference type="PROSITE-ProRule" id="PRU00267"/>
    </source>
</evidence>
<dbReference type="PROSITE" id="PS50118">
    <property type="entry name" value="HMG_BOX_2"/>
    <property type="match status" value="2"/>
</dbReference>
<name>A0AAD8Y1X0_9STRA</name>
<feature type="DNA-binding region" description="HMG box" evidence="4">
    <location>
        <begin position="160"/>
        <end position="228"/>
    </location>
</feature>
<keyword evidence="3 4" id="KW-0539">Nucleus</keyword>
<feature type="compositionally biased region" description="Polar residues" evidence="5">
    <location>
        <begin position="22"/>
        <end position="33"/>
    </location>
</feature>
<dbReference type="Pfam" id="PF00505">
    <property type="entry name" value="HMG_box"/>
    <property type="match status" value="2"/>
</dbReference>
<evidence type="ECO:0000256" key="1">
    <source>
        <dbReference type="ARBA" id="ARBA00004123"/>
    </source>
</evidence>
<dbReference type="GO" id="GO:0003677">
    <property type="term" value="F:DNA binding"/>
    <property type="evidence" value="ECO:0007669"/>
    <property type="project" value="UniProtKB-UniRule"/>
</dbReference>
<evidence type="ECO:0000256" key="3">
    <source>
        <dbReference type="ARBA" id="ARBA00023242"/>
    </source>
</evidence>
<evidence type="ECO:0000256" key="2">
    <source>
        <dbReference type="ARBA" id="ARBA00023125"/>
    </source>
</evidence>
<evidence type="ECO:0000313" key="7">
    <source>
        <dbReference type="EMBL" id="KAK1738008.1"/>
    </source>
</evidence>
<feature type="domain" description="HMG box" evidence="6">
    <location>
        <begin position="160"/>
        <end position="228"/>
    </location>
</feature>
<dbReference type="InterPro" id="IPR009071">
    <property type="entry name" value="HMG_box_dom"/>
</dbReference>
<feature type="region of interest" description="Disordered" evidence="5">
    <location>
        <begin position="22"/>
        <end position="70"/>
    </location>
</feature>
<dbReference type="SMART" id="SM00398">
    <property type="entry name" value="HMG"/>
    <property type="match status" value="2"/>
</dbReference>
<feature type="region of interest" description="Disordered" evidence="5">
    <location>
        <begin position="128"/>
        <end position="166"/>
    </location>
</feature>
<dbReference type="InterPro" id="IPR036910">
    <property type="entry name" value="HMG_box_dom_sf"/>
</dbReference>
<dbReference type="Proteomes" id="UP001224775">
    <property type="component" value="Unassembled WGS sequence"/>
</dbReference>
<feature type="DNA-binding region" description="HMG box" evidence="4">
    <location>
        <begin position="64"/>
        <end position="132"/>
    </location>
</feature>
<dbReference type="Gene3D" id="1.10.30.10">
    <property type="entry name" value="High mobility group box domain"/>
    <property type="match status" value="2"/>
</dbReference>
<dbReference type="AlphaFoldDB" id="A0AAD8Y1X0"/>
<organism evidence="7 8">
    <name type="scientific">Skeletonema marinoi</name>
    <dbReference type="NCBI Taxonomy" id="267567"/>
    <lineage>
        <taxon>Eukaryota</taxon>
        <taxon>Sar</taxon>
        <taxon>Stramenopiles</taxon>
        <taxon>Ochrophyta</taxon>
        <taxon>Bacillariophyta</taxon>
        <taxon>Coscinodiscophyceae</taxon>
        <taxon>Thalassiosirophycidae</taxon>
        <taxon>Thalassiosirales</taxon>
        <taxon>Skeletonemataceae</taxon>
        <taxon>Skeletonema</taxon>
        <taxon>Skeletonema marinoi-dohrnii complex</taxon>
    </lineage>
</organism>
<sequence length="231" mass="26147">MKSFLPPGSSVLHKILHFSFETPNNNTPYPTMSDSDDVDSLGSEEVVVKPKRKKRKKNKDPNRPKRNMSAFFLYSNANRARVKADNPDAKFGDIAKLLSAEFKEIDADEKAEWDVKADADKQRYLAAMEDYVPPSDSDSDSDDGAKKKKKKKKKKDPNAPKRNQSAFFLYSNATRADIKAAQPDLAFGEIAKVISVNFKALPAEERAYWDEKAAADKERYQREMAAYRDEA</sequence>
<accession>A0AAD8Y1X0</accession>
<dbReference type="InterPro" id="IPR050342">
    <property type="entry name" value="HMGB"/>
</dbReference>
<evidence type="ECO:0000259" key="6">
    <source>
        <dbReference type="PROSITE" id="PS50118"/>
    </source>
</evidence>
<dbReference type="PANTHER" id="PTHR48112:SF32">
    <property type="entry name" value="HIGH MOBILITY GROUP PROTEIN B3"/>
    <property type="match status" value="1"/>
</dbReference>
<evidence type="ECO:0000313" key="8">
    <source>
        <dbReference type="Proteomes" id="UP001224775"/>
    </source>
</evidence>
<dbReference type="FunFam" id="1.10.30.10:FF:000016">
    <property type="entry name" value="FACT complex subunit SSRP1"/>
    <property type="match status" value="2"/>
</dbReference>
<keyword evidence="2 4" id="KW-0238">DNA-binding</keyword>